<dbReference type="InterPro" id="IPR010723">
    <property type="entry name" value="HemN_C"/>
</dbReference>
<dbReference type="SFLD" id="SFLDG01065">
    <property type="entry name" value="anaerobic_coproporphyrinogen-I"/>
    <property type="match status" value="1"/>
</dbReference>
<evidence type="ECO:0000259" key="2">
    <source>
        <dbReference type="PROSITE" id="PS51918"/>
    </source>
</evidence>
<dbReference type="Pfam" id="PF04055">
    <property type="entry name" value="Radical_SAM"/>
    <property type="match status" value="1"/>
</dbReference>
<dbReference type="GO" id="GO:0006779">
    <property type="term" value="P:porphyrin-containing compound biosynthetic process"/>
    <property type="evidence" value="ECO:0007669"/>
    <property type="project" value="InterPro"/>
</dbReference>
<dbReference type="AlphaFoldDB" id="A0A3B0ULV0"/>
<dbReference type="GO" id="GO:0005737">
    <property type="term" value="C:cytoplasm"/>
    <property type="evidence" value="ECO:0007669"/>
    <property type="project" value="InterPro"/>
</dbReference>
<organism evidence="3">
    <name type="scientific">hydrothermal vent metagenome</name>
    <dbReference type="NCBI Taxonomy" id="652676"/>
    <lineage>
        <taxon>unclassified sequences</taxon>
        <taxon>metagenomes</taxon>
        <taxon>ecological metagenomes</taxon>
    </lineage>
</organism>
<dbReference type="InterPro" id="IPR034505">
    <property type="entry name" value="Coproporphyrinogen-III_oxidase"/>
</dbReference>
<dbReference type="Pfam" id="PF06969">
    <property type="entry name" value="HemN_C"/>
    <property type="match status" value="1"/>
</dbReference>
<dbReference type="InterPro" id="IPR006638">
    <property type="entry name" value="Elp3/MiaA/NifB-like_rSAM"/>
</dbReference>
<evidence type="ECO:0000313" key="3">
    <source>
        <dbReference type="EMBL" id="VAW30090.1"/>
    </source>
</evidence>
<dbReference type="SUPFAM" id="SSF102114">
    <property type="entry name" value="Radical SAM enzymes"/>
    <property type="match status" value="1"/>
</dbReference>
<dbReference type="EMBL" id="UOET01000468">
    <property type="protein sequence ID" value="VAW30090.1"/>
    <property type="molecule type" value="Genomic_DNA"/>
</dbReference>
<sequence>MPGIYLHIPFCKQKCHYCNFYALASLKYRDVFVDALLKEMHLRKEYLHDKHINTVYFGGGTPSLLNVSEINRIIRKIEALFDLDSRAEITLEANPDDLSPGYLKALKADTSVNRLSVGIQSFFDDDLNYLHRVHDGDHARKAIEMAKQVGFENMTIDLIYGIPTLTGEKWEKNLALFFGYNIPHLSSYALTVEHKTALQVLIEKQKLENTDEDQSVRHFDILLEQTRQHGFEQYEISNFALPGFYSKHNSTYWLGGHYLGLGPSAHSFNGLSRQWNVKNMKQYIESETVDRIVLEKETLTKNQQYNEYVMTSLRTSRGCDIEHIRNGFGEKYVRHFLKEIQKPINNQFVIQKGNTFLITDKGKFLADGIASDLFMINS</sequence>
<dbReference type="InterPro" id="IPR004559">
    <property type="entry name" value="HemW-like"/>
</dbReference>
<dbReference type="PANTHER" id="PTHR13932:SF5">
    <property type="entry name" value="RADICAL S-ADENOSYL METHIONINE DOMAIN-CONTAINING PROTEIN 1, MITOCHONDRIAL"/>
    <property type="match status" value="1"/>
</dbReference>
<dbReference type="GO" id="GO:0004109">
    <property type="term" value="F:coproporphyrinogen oxidase activity"/>
    <property type="evidence" value="ECO:0007669"/>
    <property type="project" value="InterPro"/>
</dbReference>
<dbReference type="SFLD" id="SFLDF00288">
    <property type="entry name" value="HemN-like__clustered_with_nucl"/>
    <property type="match status" value="1"/>
</dbReference>
<name>A0A3B0ULV0_9ZZZZ</name>
<gene>
    <name evidence="3" type="ORF">MNBD_BACTEROID07-271</name>
</gene>
<dbReference type="CDD" id="cd01335">
    <property type="entry name" value="Radical_SAM"/>
    <property type="match status" value="1"/>
</dbReference>
<proteinExistence type="inferred from homology"/>
<feature type="domain" description="Radical SAM core" evidence="2">
    <location>
        <begin position="1"/>
        <end position="232"/>
    </location>
</feature>
<dbReference type="InterPro" id="IPR058240">
    <property type="entry name" value="rSAM_sf"/>
</dbReference>
<reference evidence="3" key="1">
    <citation type="submission" date="2018-06" db="EMBL/GenBank/DDBJ databases">
        <authorList>
            <person name="Zhirakovskaya E."/>
        </authorList>
    </citation>
    <scope>NUCLEOTIDE SEQUENCE</scope>
</reference>
<dbReference type="NCBIfam" id="TIGR00539">
    <property type="entry name" value="hemN_rel"/>
    <property type="match status" value="1"/>
</dbReference>
<dbReference type="InterPro" id="IPR023404">
    <property type="entry name" value="rSAM_horseshoe"/>
</dbReference>
<dbReference type="PROSITE" id="PS51918">
    <property type="entry name" value="RADICAL_SAM"/>
    <property type="match status" value="1"/>
</dbReference>
<evidence type="ECO:0000256" key="1">
    <source>
        <dbReference type="ARBA" id="ARBA00006100"/>
    </source>
</evidence>
<dbReference type="SFLD" id="SFLDF00562">
    <property type="entry name" value="HemN-like__clustered_with_heat"/>
    <property type="match status" value="1"/>
</dbReference>
<dbReference type="SFLD" id="SFLDS00029">
    <property type="entry name" value="Radical_SAM"/>
    <property type="match status" value="1"/>
</dbReference>
<comment type="similarity">
    <text evidence="1">Belongs to the anaerobic coproporphyrinogen-III oxidase family. HemW subfamily.</text>
</comment>
<protein>
    <submittedName>
        <fullName evidence="3">Hypothetical radical SAM family enzyme, NOT coproporphyrinogen III oxidase, oxygen-independent</fullName>
    </submittedName>
</protein>
<dbReference type="GO" id="GO:0051539">
    <property type="term" value="F:4 iron, 4 sulfur cluster binding"/>
    <property type="evidence" value="ECO:0007669"/>
    <property type="project" value="InterPro"/>
</dbReference>
<dbReference type="Gene3D" id="3.80.30.20">
    <property type="entry name" value="tm_1862 like domain"/>
    <property type="match status" value="1"/>
</dbReference>
<dbReference type="PANTHER" id="PTHR13932">
    <property type="entry name" value="COPROPORPHYRINIGEN III OXIDASE"/>
    <property type="match status" value="1"/>
</dbReference>
<accession>A0A3B0ULV0</accession>
<dbReference type="InterPro" id="IPR007197">
    <property type="entry name" value="rSAM"/>
</dbReference>
<dbReference type="SMART" id="SM00729">
    <property type="entry name" value="Elp3"/>
    <property type="match status" value="1"/>
</dbReference>